<accession>A0A6G1HFV2</accession>
<organism evidence="2 3">
    <name type="scientific">Aulographum hederae CBS 113979</name>
    <dbReference type="NCBI Taxonomy" id="1176131"/>
    <lineage>
        <taxon>Eukaryota</taxon>
        <taxon>Fungi</taxon>
        <taxon>Dikarya</taxon>
        <taxon>Ascomycota</taxon>
        <taxon>Pezizomycotina</taxon>
        <taxon>Dothideomycetes</taxon>
        <taxon>Pleosporomycetidae</taxon>
        <taxon>Aulographales</taxon>
        <taxon>Aulographaceae</taxon>
    </lineage>
</organism>
<evidence type="ECO:0000313" key="3">
    <source>
        <dbReference type="Proteomes" id="UP000800041"/>
    </source>
</evidence>
<feature type="compositionally biased region" description="Basic and acidic residues" evidence="1">
    <location>
        <begin position="216"/>
        <end position="243"/>
    </location>
</feature>
<dbReference type="EMBL" id="ML977138">
    <property type="protein sequence ID" value="KAF1992111.1"/>
    <property type="molecule type" value="Genomic_DNA"/>
</dbReference>
<evidence type="ECO:0000256" key="1">
    <source>
        <dbReference type="SAM" id="MobiDB-lite"/>
    </source>
</evidence>
<dbReference type="InterPro" id="IPR016024">
    <property type="entry name" value="ARM-type_fold"/>
</dbReference>
<reference evidence="2" key="1">
    <citation type="journal article" date="2020" name="Stud. Mycol.">
        <title>101 Dothideomycetes genomes: a test case for predicting lifestyles and emergence of pathogens.</title>
        <authorList>
            <person name="Haridas S."/>
            <person name="Albert R."/>
            <person name="Binder M."/>
            <person name="Bloem J."/>
            <person name="Labutti K."/>
            <person name="Salamov A."/>
            <person name="Andreopoulos B."/>
            <person name="Baker S."/>
            <person name="Barry K."/>
            <person name="Bills G."/>
            <person name="Bluhm B."/>
            <person name="Cannon C."/>
            <person name="Castanera R."/>
            <person name="Culley D."/>
            <person name="Daum C."/>
            <person name="Ezra D."/>
            <person name="Gonzalez J."/>
            <person name="Henrissat B."/>
            <person name="Kuo A."/>
            <person name="Liang C."/>
            <person name="Lipzen A."/>
            <person name="Lutzoni F."/>
            <person name="Magnuson J."/>
            <person name="Mondo S."/>
            <person name="Nolan M."/>
            <person name="Ohm R."/>
            <person name="Pangilinan J."/>
            <person name="Park H.-J."/>
            <person name="Ramirez L."/>
            <person name="Alfaro M."/>
            <person name="Sun H."/>
            <person name="Tritt A."/>
            <person name="Yoshinaga Y."/>
            <person name="Zwiers L.-H."/>
            <person name="Turgeon B."/>
            <person name="Goodwin S."/>
            <person name="Spatafora J."/>
            <person name="Crous P."/>
            <person name="Grigoriev I."/>
        </authorList>
    </citation>
    <scope>NUCLEOTIDE SEQUENCE</scope>
    <source>
        <strain evidence="2">CBS 113979</strain>
    </source>
</reference>
<dbReference type="AlphaFoldDB" id="A0A6G1HFV2"/>
<keyword evidence="3" id="KW-1185">Reference proteome</keyword>
<dbReference type="Proteomes" id="UP000800041">
    <property type="component" value="Unassembled WGS sequence"/>
</dbReference>
<name>A0A6G1HFV2_9PEZI</name>
<gene>
    <name evidence="2" type="ORF">K402DRAFT_416589</name>
</gene>
<proteinExistence type="predicted"/>
<sequence length="250" mass="27828">MAIHISDRFLWVAAGLAAYLTSRAIASVLKAHVQIPESDRRKPAPTLSQEKEDKIPLKALETLTTHPNTSIRDAALTILCDRYLKDTVLRNTLLASAVSPHIPLRQKAAASIDLIRAYTNVDLTEELRLTHPPRHADSSITIDPLVATAEDAERRNAAVEILSARRQRNTAAGTGIGEGGRTRRPLRREENSPQEEQARRRRREAMVLHEGSAPVTRDDIIQRPREGSVRNEEEVRRMERALRDLTGGGG</sequence>
<dbReference type="OrthoDB" id="5385189at2759"/>
<feature type="region of interest" description="Disordered" evidence="1">
    <location>
        <begin position="163"/>
        <end position="250"/>
    </location>
</feature>
<evidence type="ECO:0000313" key="2">
    <source>
        <dbReference type="EMBL" id="KAF1992111.1"/>
    </source>
</evidence>
<protein>
    <submittedName>
        <fullName evidence="2">Uncharacterized protein</fullName>
    </submittedName>
</protein>
<dbReference type="SUPFAM" id="SSF48371">
    <property type="entry name" value="ARM repeat"/>
    <property type="match status" value="1"/>
</dbReference>